<evidence type="ECO:0000256" key="3">
    <source>
        <dbReference type="ARBA" id="ARBA00083301"/>
    </source>
</evidence>
<evidence type="ECO:0000313" key="5">
    <source>
        <dbReference type="EMBL" id="KAA8624281.1"/>
    </source>
</evidence>
<dbReference type="InterPro" id="IPR045010">
    <property type="entry name" value="MDR_fam"/>
</dbReference>
<name>A0A8S8ZAX0_SORMA</name>
<dbReference type="InterPro" id="IPR041694">
    <property type="entry name" value="ADH_N_2"/>
</dbReference>
<dbReference type="EMBL" id="NMPR01000239">
    <property type="protein sequence ID" value="KAA8624281.1"/>
    <property type="molecule type" value="Genomic_DNA"/>
</dbReference>
<proteinExistence type="predicted"/>
<dbReference type="InterPro" id="IPR020843">
    <property type="entry name" value="ER"/>
</dbReference>
<dbReference type="Gene3D" id="3.90.180.10">
    <property type="entry name" value="Medium-chain alcohol dehydrogenases, catalytic domain"/>
    <property type="match status" value="1"/>
</dbReference>
<dbReference type="FunFam" id="3.40.50.720:FF:000121">
    <property type="entry name" value="Prostaglandin reductase 2"/>
    <property type="match status" value="1"/>
</dbReference>
<evidence type="ECO:0000256" key="1">
    <source>
        <dbReference type="ARBA" id="ARBA00023002"/>
    </source>
</evidence>
<gene>
    <name evidence="5" type="ORF">SMACR_08726</name>
</gene>
<dbReference type="Pfam" id="PF16884">
    <property type="entry name" value="ADH_N_2"/>
    <property type="match status" value="1"/>
</dbReference>
<reference evidence="5 6" key="1">
    <citation type="submission" date="2017-07" db="EMBL/GenBank/DDBJ databases">
        <title>Genome sequence of the Sordaria macrospora wild type strain R19027.</title>
        <authorList>
            <person name="Nowrousian M."/>
            <person name="Teichert I."/>
            <person name="Kueck U."/>
        </authorList>
    </citation>
    <scope>NUCLEOTIDE SEQUENCE [LARGE SCALE GENOMIC DNA]</scope>
    <source>
        <strain evidence="5 6">R19027</strain>
        <tissue evidence="5">Mycelium</tissue>
    </source>
</reference>
<dbReference type="PANTHER" id="PTHR43205">
    <property type="entry name" value="PROSTAGLANDIN REDUCTASE"/>
    <property type="match status" value="1"/>
</dbReference>
<dbReference type="GO" id="GO:0016628">
    <property type="term" value="F:oxidoreductase activity, acting on the CH-CH group of donors, NAD or NADP as acceptor"/>
    <property type="evidence" value="ECO:0007669"/>
    <property type="project" value="InterPro"/>
</dbReference>
<evidence type="ECO:0000256" key="2">
    <source>
        <dbReference type="ARBA" id="ARBA00069006"/>
    </source>
</evidence>
<dbReference type="SMART" id="SM00829">
    <property type="entry name" value="PKS_ER"/>
    <property type="match status" value="1"/>
</dbReference>
<keyword evidence="1" id="KW-0560">Oxidoreductase</keyword>
<feature type="domain" description="Enoyl reductase (ER)" evidence="4">
    <location>
        <begin position="28"/>
        <end position="345"/>
    </location>
</feature>
<dbReference type="InterPro" id="IPR036291">
    <property type="entry name" value="NAD(P)-bd_dom_sf"/>
</dbReference>
<organism evidence="5 6">
    <name type="scientific">Sordaria macrospora</name>
    <dbReference type="NCBI Taxonomy" id="5147"/>
    <lineage>
        <taxon>Eukaryota</taxon>
        <taxon>Fungi</taxon>
        <taxon>Dikarya</taxon>
        <taxon>Ascomycota</taxon>
        <taxon>Pezizomycotina</taxon>
        <taxon>Sordariomycetes</taxon>
        <taxon>Sordariomycetidae</taxon>
        <taxon>Sordariales</taxon>
        <taxon>Sordariaceae</taxon>
        <taxon>Sordaria</taxon>
    </lineage>
</organism>
<dbReference type="AlphaFoldDB" id="A0A8S8ZAX0"/>
<dbReference type="Pfam" id="PF00107">
    <property type="entry name" value="ADH_zinc_N"/>
    <property type="match status" value="1"/>
</dbReference>
<dbReference type="InterPro" id="IPR013149">
    <property type="entry name" value="ADH-like_C"/>
</dbReference>
<protein>
    <recommendedName>
        <fullName evidence="2">Dehydrogenase FUB6</fullName>
    </recommendedName>
    <alternativeName>
        <fullName evidence="3">Fusaric acid biosynthesis protein 6</fullName>
    </alternativeName>
</protein>
<sequence length="358" mass="38963">MFHHTHGYKSHSLQLELAHRPSGPIIPGHTFRVSPVPAPVPSDLNEGDLLLETLYISLDPAMRGWLDDVRSYVPPVQIGEVMRAFCICRVLASRSPKAAAGDVVTAMNGIREIGILSDKHVEKPAFLPPGGKTTDLLGVLGMTGLTAYFGMMKIGNVKKGDTVVVSAAAGATGSVAVQIARIQGAKRVIGTAGSDEKCRWLVEEGGVDIALNYRDPEFRRKFKEATPEFVDVYFDNVGGEQLDMALARASRGARFVMCGGISQYNAEHKQGPKNIANVITMRIRMEGFIVFDYADEYPTALGQLAQWLAEGKLKRKETILKGGIRVADEGMVNLYKGGNIGKLLVEVKNPDDERQSKL</sequence>
<dbReference type="CDD" id="cd05288">
    <property type="entry name" value="PGDH"/>
    <property type="match status" value="1"/>
</dbReference>
<evidence type="ECO:0000259" key="4">
    <source>
        <dbReference type="SMART" id="SM00829"/>
    </source>
</evidence>
<dbReference type="SUPFAM" id="SSF50129">
    <property type="entry name" value="GroES-like"/>
    <property type="match status" value="1"/>
</dbReference>
<dbReference type="VEuPathDB" id="FungiDB:SMAC_08726"/>
<accession>A0A8S8ZAX0</accession>
<dbReference type="SUPFAM" id="SSF51735">
    <property type="entry name" value="NAD(P)-binding Rossmann-fold domains"/>
    <property type="match status" value="1"/>
</dbReference>
<dbReference type="Proteomes" id="UP000433876">
    <property type="component" value="Unassembled WGS sequence"/>
</dbReference>
<dbReference type="Gene3D" id="3.40.50.720">
    <property type="entry name" value="NAD(P)-binding Rossmann-like Domain"/>
    <property type="match status" value="1"/>
</dbReference>
<evidence type="ECO:0000313" key="6">
    <source>
        <dbReference type="Proteomes" id="UP000433876"/>
    </source>
</evidence>
<dbReference type="InterPro" id="IPR011032">
    <property type="entry name" value="GroES-like_sf"/>
</dbReference>
<comment type="caution">
    <text evidence="5">The sequence shown here is derived from an EMBL/GenBank/DDBJ whole genome shotgun (WGS) entry which is preliminary data.</text>
</comment>
<dbReference type="PANTHER" id="PTHR43205:SF42">
    <property type="entry name" value="ALCOHOL DEHYDROGENASE, ZINC-CONTAINING (AFU_ORTHOLOGUE AFUA_7G04530)"/>
    <property type="match status" value="1"/>
</dbReference>